<feature type="signal peptide" evidence="1">
    <location>
        <begin position="1"/>
        <end position="18"/>
    </location>
</feature>
<reference evidence="2 3" key="1">
    <citation type="submission" date="2021-08" db="EMBL/GenBank/DDBJ databases">
        <title>Lysobacter sp. strain CJ11 Genome sequencing and assembly.</title>
        <authorList>
            <person name="Kim I."/>
        </authorList>
    </citation>
    <scope>NUCLEOTIDE SEQUENCE [LARGE SCALE GENOMIC DNA]</scope>
    <source>
        <strain evidence="2 3">CJ11</strain>
    </source>
</reference>
<accession>A0ABX8WSH1</accession>
<dbReference type="InterPro" id="IPR011990">
    <property type="entry name" value="TPR-like_helical_dom_sf"/>
</dbReference>
<dbReference type="EMBL" id="CP080544">
    <property type="protein sequence ID" value="QYR53790.1"/>
    <property type="molecule type" value="Genomic_DNA"/>
</dbReference>
<name>A0ABX8WSH1_9GAMM</name>
<dbReference type="PROSITE" id="PS51257">
    <property type="entry name" value="PROKAR_LIPOPROTEIN"/>
    <property type="match status" value="1"/>
</dbReference>
<dbReference type="RefSeq" id="WP_220380595.1">
    <property type="nucleotide sequence ID" value="NZ_CP080544.1"/>
</dbReference>
<evidence type="ECO:0000313" key="2">
    <source>
        <dbReference type="EMBL" id="QYR53790.1"/>
    </source>
</evidence>
<keyword evidence="3" id="KW-1185">Reference proteome</keyword>
<dbReference type="Gene3D" id="1.25.40.10">
    <property type="entry name" value="Tetratricopeptide repeat domain"/>
    <property type="match status" value="1"/>
</dbReference>
<keyword evidence="1" id="KW-0732">Signal</keyword>
<organism evidence="2 3">
    <name type="scientific">Lysobacter soyae</name>
    <dbReference type="NCBI Taxonomy" id="2764185"/>
    <lineage>
        <taxon>Bacteria</taxon>
        <taxon>Pseudomonadati</taxon>
        <taxon>Pseudomonadota</taxon>
        <taxon>Gammaproteobacteria</taxon>
        <taxon>Lysobacterales</taxon>
        <taxon>Lysobacteraceae</taxon>
        <taxon>Lysobacter</taxon>
    </lineage>
</organism>
<gene>
    <name evidence="2" type="ORF">H8L67_04755</name>
</gene>
<dbReference type="Proteomes" id="UP000824755">
    <property type="component" value="Chromosome"/>
</dbReference>
<feature type="chain" id="PRO_5045384373" evidence="1">
    <location>
        <begin position="19"/>
        <end position="263"/>
    </location>
</feature>
<dbReference type="SUPFAM" id="SSF48452">
    <property type="entry name" value="TPR-like"/>
    <property type="match status" value="1"/>
</dbReference>
<proteinExistence type="predicted"/>
<protein>
    <submittedName>
        <fullName evidence="2">Type IV pilus biogenesis/stability protein PilW</fullName>
    </submittedName>
</protein>
<evidence type="ECO:0000256" key="1">
    <source>
        <dbReference type="SAM" id="SignalP"/>
    </source>
</evidence>
<evidence type="ECO:0000313" key="3">
    <source>
        <dbReference type="Proteomes" id="UP000824755"/>
    </source>
</evidence>
<sequence length="263" mass="27913">MLLRKALLVALVSTVAIAGCKRLTFIKPNYDKMKVEQVKQAPNLHDSDADKRRMMAADSVEAAANRLQAGDLDGAEVAAKNAIKISPADPAGYSILALVQQTRGNSAAAGDNFKKAAALPNAGPAAWGNYGSWLCESGQATEGLNWIDRALQYPDAVDAAGMLANAGKCALKAGQTARAEQNLRAALDAAPNNGVALDGMTQLMIERGQNFEARAFSERRLALGESSESLQRAILIETKLGDSASAQRYRDRLTKLNSPATSR</sequence>